<dbReference type="Proteomes" id="UP000006732">
    <property type="component" value="Chromosome"/>
</dbReference>
<dbReference type="RefSeq" id="WP_011735029.1">
    <property type="nucleotide sequence ID" value="NC_008609.1"/>
</dbReference>
<sequence>MNNRLMLQEGHLLAVFNSAHRVMKAESRLKALGLAILLIPAPRQLQTDCGLAIRFTEEERADIMAALERENLLPEFISRREEERFVTIWNLTEDGAASHGTP</sequence>
<name>A1AN05_PELPD</name>
<dbReference type="EMBL" id="CP000482">
    <property type="protein sequence ID" value="ABK98725.1"/>
    <property type="molecule type" value="Genomic_DNA"/>
</dbReference>
<keyword evidence="3" id="KW-1185">Reference proteome</keyword>
<dbReference type="AlphaFoldDB" id="A1AN05"/>
<dbReference type="HOGENOM" id="CLU_167443_3_1_7"/>
<evidence type="ECO:0000259" key="1">
    <source>
        <dbReference type="Pfam" id="PF11823"/>
    </source>
</evidence>
<dbReference type="STRING" id="338966.Ppro_1100"/>
<reference evidence="2 3" key="1">
    <citation type="submission" date="2006-10" db="EMBL/GenBank/DDBJ databases">
        <title>Complete sequence of chromosome of Pelobacter propionicus DSM 2379.</title>
        <authorList>
            <consortium name="US DOE Joint Genome Institute"/>
            <person name="Copeland A."/>
            <person name="Lucas S."/>
            <person name="Lapidus A."/>
            <person name="Barry K."/>
            <person name="Detter J.C."/>
            <person name="Glavina del Rio T."/>
            <person name="Hammon N."/>
            <person name="Israni S."/>
            <person name="Dalin E."/>
            <person name="Tice H."/>
            <person name="Pitluck S."/>
            <person name="Saunders E."/>
            <person name="Brettin T."/>
            <person name="Bruce D."/>
            <person name="Han C."/>
            <person name="Tapia R."/>
            <person name="Schmutz J."/>
            <person name="Larimer F."/>
            <person name="Land M."/>
            <person name="Hauser L."/>
            <person name="Kyrpides N."/>
            <person name="Kim E."/>
            <person name="Lovley D."/>
            <person name="Richardson P."/>
        </authorList>
    </citation>
    <scope>NUCLEOTIDE SEQUENCE [LARGE SCALE GENOMIC DNA]</scope>
    <source>
        <strain evidence="3">DSM 2379 / NBRC 103807 / OttBd1</strain>
    </source>
</reference>
<dbReference type="Pfam" id="PF11823">
    <property type="entry name" value="Se_S_carrier"/>
    <property type="match status" value="1"/>
</dbReference>
<evidence type="ECO:0000313" key="2">
    <source>
        <dbReference type="EMBL" id="ABK98725.1"/>
    </source>
</evidence>
<protein>
    <recommendedName>
        <fullName evidence="1">Putative Se/S carrier protein-like domain-containing protein</fullName>
    </recommendedName>
</protein>
<dbReference type="KEGG" id="ppd:Ppro_1100"/>
<organism evidence="2 3">
    <name type="scientific">Pelobacter propionicus (strain DSM 2379 / NBRC 103807 / OttBd1)</name>
    <dbReference type="NCBI Taxonomy" id="338966"/>
    <lineage>
        <taxon>Bacteria</taxon>
        <taxon>Pseudomonadati</taxon>
        <taxon>Thermodesulfobacteriota</taxon>
        <taxon>Desulfuromonadia</taxon>
        <taxon>Desulfuromonadales</taxon>
        <taxon>Desulfuromonadaceae</taxon>
        <taxon>Pelobacter</taxon>
    </lineage>
</organism>
<evidence type="ECO:0000313" key="3">
    <source>
        <dbReference type="Proteomes" id="UP000006732"/>
    </source>
</evidence>
<dbReference type="eggNOG" id="ENOG5033A63">
    <property type="taxonomic scope" value="Bacteria"/>
</dbReference>
<proteinExistence type="predicted"/>
<feature type="domain" description="Putative Se/S carrier protein-like" evidence="1">
    <location>
        <begin position="12"/>
        <end position="77"/>
    </location>
</feature>
<accession>A1AN05</accession>
<dbReference type="InterPro" id="IPR021778">
    <property type="entry name" value="Se/S_carrier-like"/>
</dbReference>
<gene>
    <name evidence="2" type="ordered locus">Ppro_1100</name>
</gene>